<evidence type="ECO:0000256" key="1">
    <source>
        <dbReference type="ARBA" id="ARBA00004651"/>
    </source>
</evidence>
<dbReference type="InterPro" id="IPR005828">
    <property type="entry name" value="MFS_sugar_transport-like"/>
</dbReference>
<accession>A0A3R7PGE6</accession>
<dbReference type="PANTHER" id="PTHR48021:SF1">
    <property type="entry name" value="GH07001P-RELATED"/>
    <property type="match status" value="1"/>
</dbReference>
<dbReference type="Gene3D" id="1.20.1250.20">
    <property type="entry name" value="MFS general substrate transporter like domains"/>
    <property type="match status" value="2"/>
</dbReference>
<reference evidence="10 11" key="2">
    <citation type="submission" date="2019-01" db="EMBL/GenBank/DDBJ databases">
        <title>The decoding of complex shrimp genome reveals the adaptation for benthos swimmer, frequently molting mechanism and breeding impact on genome.</title>
        <authorList>
            <person name="Sun Y."/>
            <person name="Gao Y."/>
            <person name="Yu Y."/>
        </authorList>
    </citation>
    <scope>NUCLEOTIDE SEQUENCE [LARGE SCALE GENOMIC DNA]</scope>
    <source>
        <tissue evidence="10">Muscle</tissue>
    </source>
</reference>
<comment type="caution">
    <text evidence="10">The sequence shown here is derived from an EMBL/GenBank/DDBJ whole genome shotgun (WGS) entry which is preliminary data.</text>
</comment>
<evidence type="ECO:0000256" key="3">
    <source>
        <dbReference type="ARBA" id="ARBA00022475"/>
    </source>
</evidence>
<evidence type="ECO:0000256" key="7">
    <source>
        <dbReference type="ARBA" id="ARBA00023136"/>
    </source>
</evidence>
<feature type="transmembrane region" description="Helical" evidence="8">
    <location>
        <begin position="434"/>
        <end position="454"/>
    </location>
</feature>
<dbReference type="InterPro" id="IPR050549">
    <property type="entry name" value="MFS_Trehalose_Transporter"/>
</dbReference>
<evidence type="ECO:0000256" key="2">
    <source>
        <dbReference type="ARBA" id="ARBA00022448"/>
    </source>
</evidence>
<feature type="transmembrane region" description="Helical" evidence="8">
    <location>
        <begin position="53"/>
        <end position="74"/>
    </location>
</feature>
<dbReference type="GO" id="GO:0005886">
    <property type="term" value="C:plasma membrane"/>
    <property type="evidence" value="ECO:0007669"/>
    <property type="project" value="UniProtKB-SubCell"/>
</dbReference>
<dbReference type="STRING" id="6689.A0A3R7PGE6"/>
<evidence type="ECO:0000256" key="5">
    <source>
        <dbReference type="ARBA" id="ARBA00022692"/>
    </source>
</evidence>
<protein>
    <submittedName>
        <fullName evidence="10">Sugar transporter 8</fullName>
    </submittedName>
</protein>
<feature type="transmembrane region" description="Helical" evidence="8">
    <location>
        <begin position="338"/>
        <end position="358"/>
    </location>
</feature>
<dbReference type="EMBL" id="QCYY01003053">
    <property type="protein sequence ID" value="ROT65707.1"/>
    <property type="molecule type" value="Genomic_DNA"/>
</dbReference>
<feature type="transmembrane region" description="Helical" evidence="8">
    <location>
        <begin position="295"/>
        <end position="318"/>
    </location>
</feature>
<evidence type="ECO:0000259" key="9">
    <source>
        <dbReference type="PROSITE" id="PS50850"/>
    </source>
</evidence>
<feature type="transmembrane region" description="Helical" evidence="8">
    <location>
        <begin position="365"/>
        <end position="386"/>
    </location>
</feature>
<keyword evidence="6 8" id="KW-1133">Transmembrane helix</keyword>
<dbReference type="PROSITE" id="PS50850">
    <property type="entry name" value="MFS"/>
    <property type="match status" value="1"/>
</dbReference>
<feature type="transmembrane region" description="Helical" evidence="8">
    <location>
        <begin position="216"/>
        <end position="237"/>
    </location>
</feature>
<evidence type="ECO:0000256" key="4">
    <source>
        <dbReference type="ARBA" id="ARBA00022597"/>
    </source>
</evidence>
<organism evidence="10 11">
    <name type="scientific">Penaeus vannamei</name>
    <name type="common">Whiteleg shrimp</name>
    <name type="synonym">Litopenaeus vannamei</name>
    <dbReference type="NCBI Taxonomy" id="6689"/>
    <lineage>
        <taxon>Eukaryota</taxon>
        <taxon>Metazoa</taxon>
        <taxon>Ecdysozoa</taxon>
        <taxon>Arthropoda</taxon>
        <taxon>Crustacea</taxon>
        <taxon>Multicrustacea</taxon>
        <taxon>Malacostraca</taxon>
        <taxon>Eumalacostraca</taxon>
        <taxon>Eucarida</taxon>
        <taxon>Decapoda</taxon>
        <taxon>Dendrobranchiata</taxon>
        <taxon>Penaeoidea</taxon>
        <taxon>Penaeidae</taxon>
        <taxon>Penaeus</taxon>
    </lineage>
</organism>
<evidence type="ECO:0000313" key="11">
    <source>
        <dbReference type="Proteomes" id="UP000283509"/>
    </source>
</evidence>
<dbReference type="SUPFAM" id="SSF103473">
    <property type="entry name" value="MFS general substrate transporter"/>
    <property type="match status" value="1"/>
</dbReference>
<reference evidence="10 11" key="1">
    <citation type="submission" date="2018-04" db="EMBL/GenBank/DDBJ databases">
        <authorList>
            <person name="Zhang X."/>
            <person name="Yuan J."/>
            <person name="Li F."/>
            <person name="Xiang J."/>
        </authorList>
    </citation>
    <scope>NUCLEOTIDE SEQUENCE [LARGE SCALE GENOMIC DNA]</scope>
    <source>
        <tissue evidence="10">Muscle</tissue>
    </source>
</reference>
<keyword evidence="3" id="KW-1003">Cell membrane</keyword>
<dbReference type="FunFam" id="1.20.1250.20:FF:000218">
    <property type="entry name" value="facilitated trehalose transporter Tret1"/>
    <property type="match status" value="1"/>
</dbReference>
<dbReference type="Proteomes" id="UP000283509">
    <property type="component" value="Unassembled WGS sequence"/>
</dbReference>
<feature type="transmembrane region" description="Helical" evidence="8">
    <location>
        <begin position="398"/>
        <end position="422"/>
    </location>
</feature>
<dbReference type="InterPro" id="IPR020846">
    <property type="entry name" value="MFS_dom"/>
</dbReference>
<dbReference type="PANTHER" id="PTHR48021">
    <property type="match status" value="1"/>
</dbReference>
<dbReference type="InterPro" id="IPR036259">
    <property type="entry name" value="MFS_trans_sf"/>
</dbReference>
<dbReference type="Pfam" id="PF00083">
    <property type="entry name" value="Sugar_tr"/>
    <property type="match status" value="1"/>
</dbReference>
<keyword evidence="11" id="KW-1185">Reference proteome</keyword>
<name>A0A3R7PGE6_PENVA</name>
<gene>
    <name evidence="10" type="ORF">C7M84_016311</name>
</gene>
<comment type="subcellular location">
    <subcellularLocation>
        <location evidence="1">Cell membrane</location>
        <topology evidence="1">Multi-pass membrane protein</topology>
    </subcellularLocation>
</comment>
<feature type="transmembrane region" description="Helical" evidence="8">
    <location>
        <begin position="156"/>
        <end position="178"/>
    </location>
</feature>
<feature type="transmembrane region" description="Helical" evidence="8">
    <location>
        <begin position="466"/>
        <end position="485"/>
    </location>
</feature>
<dbReference type="OrthoDB" id="8120565at2759"/>
<proteinExistence type="predicted"/>
<feature type="domain" description="Major facilitator superfamily (MFS) profile" evidence="9">
    <location>
        <begin position="53"/>
        <end position="489"/>
    </location>
</feature>
<evidence type="ECO:0000313" key="10">
    <source>
        <dbReference type="EMBL" id="ROT65707.1"/>
    </source>
</evidence>
<evidence type="ECO:0000256" key="6">
    <source>
        <dbReference type="ARBA" id="ARBA00022989"/>
    </source>
</evidence>
<keyword evidence="2" id="KW-0813">Transport</keyword>
<feature type="transmembrane region" description="Helical" evidence="8">
    <location>
        <begin position="127"/>
        <end position="144"/>
    </location>
</feature>
<keyword evidence="5 8" id="KW-0812">Transmembrane</keyword>
<evidence type="ECO:0000256" key="8">
    <source>
        <dbReference type="SAM" id="Phobius"/>
    </source>
</evidence>
<keyword evidence="4 10" id="KW-0762">Sugar transport</keyword>
<dbReference type="AlphaFoldDB" id="A0A3R7PGE6"/>
<keyword evidence="7 8" id="KW-0472">Membrane</keyword>
<sequence>MSADTRERFSCEFFNNIDLRNTLCAPPRAQRGRRKAERVAGNSRRPGVFSTDLVWAAVSSGLVLAGLISVWGYPATALPQLTLAATPLLSPSQASWFTSVPMLICVPGSVAGGALTERVGPRRLQMALCPVLALAFLGMPAAAWVCARESDYLQGLLILCRVIQGLVVALLYPAVHIYPCEIADPRRRGTLGSLIQVWASIGYLLCYVLGRYLSWISLAVALPMVTLLPGFLGLTLAPESPLWLARQGKPEEARAALQCLRVSEEEVSSAICAVVQIEEDRTQLRAVLQSPQKKMYFVPILVSVMVFVMTQFTGQIVISANAVRIFRSAEVGLSPSLSSILVGTTRLTFCAMGSLLLYRVPRKTLLVAGNAVAGVALLSIATFFFMRSREYDTSGLNWLPLGSLMLYMVAFSIGIGPASSLLHVEVLPGPVRSVGSSVAATCFFASIFLVTKTFDDVEAAFGLHSVFYAYALGCAVFCILVISWVPETKDRSLGEIENIWKMKYGDFQTEATEASSQVLLPKMQASQNIGSLKGNPI</sequence>
<dbReference type="GO" id="GO:0022857">
    <property type="term" value="F:transmembrane transporter activity"/>
    <property type="evidence" value="ECO:0007669"/>
    <property type="project" value="InterPro"/>
</dbReference>
<feature type="transmembrane region" description="Helical" evidence="8">
    <location>
        <begin position="190"/>
        <end position="210"/>
    </location>
</feature>
<feature type="transmembrane region" description="Helical" evidence="8">
    <location>
        <begin position="94"/>
        <end position="115"/>
    </location>
</feature>